<dbReference type="Proteomes" id="UP001233999">
    <property type="component" value="Unassembled WGS sequence"/>
</dbReference>
<feature type="transmembrane region" description="Helical" evidence="2">
    <location>
        <begin position="248"/>
        <end position="267"/>
    </location>
</feature>
<dbReference type="InterPro" id="IPR013162">
    <property type="entry name" value="CD80_C2-set"/>
</dbReference>
<gene>
    <name evidence="4" type="ORF">L9F63_022851</name>
</gene>
<dbReference type="EMBL" id="JASPKZ010007738">
    <property type="protein sequence ID" value="KAJ9582810.1"/>
    <property type="molecule type" value="Genomic_DNA"/>
</dbReference>
<dbReference type="CDD" id="cd00096">
    <property type="entry name" value="Ig"/>
    <property type="match status" value="1"/>
</dbReference>
<dbReference type="Gene3D" id="2.60.40.10">
    <property type="entry name" value="Immunoglobulins"/>
    <property type="match status" value="1"/>
</dbReference>
<dbReference type="InterPro" id="IPR007110">
    <property type="entry name" value="Ig-like_dom"/>
</dbReference>
<comment type="caution">
    <text evidence="4">The sequence shown here is derived from an EMBL/GenBank/DDBJ whole genome shotgun (WGS) entry which is preliminary data.</text>
</comment>
<evidence type="ECO:0000313" key="5">
    <source>
        <dbReference type="Proteomes" id="UP001233999"/>
    </source>
</evidence>
<keyword evidence="2" id="KW-0812">Transmembrane</keyword>
<feature type="domain" description="Ig-like" evidence="3">
    <location>
        <begin position="1"/>
        <end position="93"/>
    </location>
</feature>
<keyword evidence="5" id="KW-1185">Reference proteome</keyword>
<dbReference type="GO" id="GO:0008045">
    <property type="term" value="P:motor neuron axon guidance"/>
    <property type="evidence" value="ECO:0007669"/>
    <property type="project" value="TreeGrafter"/>
</dbReference>
<dbReference type="SUPFAM" id="SSF48726">
    <property type="entry name" value="Immunoglobulin"/>
    <property type="match status" value="1"/>
</dbReference>
<dbReference type="PROSITE" id="PS50835">
    <property type="entry name" value="IG_LIKE"/>
    <property type="match status" value="1"/>
</dbReference>
<dbReference type="InterPro" id="IPR036179">
    <property type="entry name" value="Ig-like_dom_sf"/>
</dbReference>
<dbReference type="FunFam" id="2.60.40.10:FF:001634">
    <property type="entry name" value="Beat-IIIc, isoform B"/>
    <property type="match status" value="1"/>
</dbReference>
<evidence type="ECO:0000256" key="1">
    <source>
        <dbReference type="ARBA" id="ARBA00023157"/>
    </source>
</evidence>
<dbReference type="PANTHER" id="PTHR21261">
    <property type="entry name" value="BEAT PROTEIN"/>
    <property type="match status" value="1"/>
</dbReference>
<accession>A0AAD7ZLW2</accession>
<protein>
    <recommendedName>
        <fullName evidence="3">Ig-like domain-containing protein</fullName>
    </recommendedName>
</protein>
<keyword evidence="1" id="KW-1015">Disulfide bond</keyword>
<organism evidence="4 5">
    <name type="scientific">Diploptera punctata</name>
    <name type="common">Pacific beetle cockroach</name>
    <dbReference type="NCBI Taxonomy" id="6984"/>
    <lineage>
        <taxon>Eukaryota</taxon>
        <taxon>Metazoa</taxon>
        <taxon>Ecdysozoa</taxon>
        <taxon>Arthropoda</taxon>
        <taxon>Hexapoda</taxon>
        <taxon>Insecta</taxon>
        <taxon>Pterygota</taxon>
        <taxon>Neoptera</taxon>
        <taxon>Polyneoptera</taxon>
        <taxon>Dictyoptera</taxon>
        <taxon>Blattodea</taxon>
        <taxon>Blaberoidea</taxon>
        <taxon>Blaberidae</taxon>
        <taxon>Diplopterinae</taxon>
        <taxon>Diploptera</taxon>
    </lineage>
</organism>
<dbReference type="FunFam" id="2.60.40.10:FF:000437">
    <property type="entry name" value="Beat-IIIc, isoform A"/>
    <property type="match status" value="1"/>
</dbReference>
<keyword evidence="2" id="KW-1133">Transmembrane helix</keyword>
<evidence type="ECO:0000256" key="2">
    <source>
        <dbReference type="SAM" id="Phobius"/>
    </source>
</evidence>
<dbReference type="Pfam" id="PF08205">
    <property type="entry name" value="C2-set_2"/>
    <property type="match status" value="1"/>
</dbReference>
<name>A0AAD7ZLW2_DIPPU</name>
<dbReference type="AlphaFoldDB" id="A0AAD7ZLW2"/>
<evidence type="ECO:0000313" key="4">
    <source>
        <dbReference type="EMBL" id="KAJ9582810.1"/>
    </source>
</evidence>
<sequence>MHTVKNQEARLECRFDLEGESLYSVKWYKDGNEFFRYVPKDQPPVQLFSLPGVTVEIHKSTESQVVLKRVNLFSTGRYRCEVSAEAPSFQTVSDHGDMTVVALPEEGPRITGGRPRYQIGDIVKVNCTSGRSKPAAHLMWFINGEQADSSFLRGPEIIFMGREGLETSVLGLEFRVKPKHFMQGDMKLKCLATIATVYWRSNEESVEGDKPQRAPVLESRETVTPSKSRVDRVQGTGTCALVIPCTSLVMTCGIVALLTTHLTFISVR</sequence>
<proteinExistence type="predicted"/>
<keyword evidence="2" id="KW-0472">Membrane</keyword>
<dbReference type="PANTHER" id="PTHR21261:SF15">
    <property type="entry name" value="BEATEN PATH IIIA, ISOFORM D-RELATED"/>
    <property type="match status" value="1"/>
</dbReference>
<reference evidence="4" key="1">
    <citation type="journal article" date="2023" name="IScience">
        <title>Live-bearing cockroach genome reveals convergent evolutionary mechanisms linked to viviparity in insects and beyond.</title>
        <authorList>
            <person name="Fouks B."/>
            <person name="Harrison M.C."/>
            <person name="Mikhailova A.A."/>
            <person name="Marchal E."/>
            <person name="English S."/>
            <person name="Carruthers M."/>
            <person name="Jennings E.C."/>
            <person name="Chiamaka E.L."/>
            <person name="Frigard R.A."/>
            <person name="Pippel M."/>
            <person name="Attardo G.M."/>
            <person name="Benoit J.B."/>
            <person name="Bornberg-Bauer E."/>
            <person name="Tobe S.S."/>
        </authorList>
    </citation>
    <scope>NUCLEOTIDE SEQUENCE</scope>
    <source>
        <strain evidence="4">Stay&amp;Tobe</strain>
    </source>
</reference>
<dbReference type="InterPro" id="IPR013783">
    <property type="entry name" value="Ig-like_fold"/>
</dbReference>
<evidence type="ECO:0000259" key="3">
    <source>
        <dbReference type="PROSITE" id="PS50835"/>
    </source>
</evidence>
<reference evidence="4" key="2">
    <citation type="submission" date="2023-05" db="EMBL/GenBank/DDBJ databases">
        <authorList>
            <person name="Fouks B."/>
        </authorList>
    </citation>
    <scope>NUCLEOTIDE SEQUENCE</scope>
    <source>
        <strain evidence="4">Stay&amp;Tobe</strain>
        <tissue evidence="4">Testes</tissue>
    </source>
</reference>